<comment type="subcellular location">
    <subcellularLocation>
        <location evidence="10">Cell membrane</location>
        <topology evidence="10">Multi-pass membrane protein</topology>
    </subcellularLocation>
    <subcellularLocation>
        <location evidence="10">Bacterial flagellum basal body</location>
    </subcellularLocation>
</comment>
<evidence type="ECO:0000256" key="4">
    <source>
        <dbReference type="ARBA" id="ARBA00022475"/>
    </source>
</evidence>
<keyword evidence="11" id="KW-0282">Flagellum</keyword>
<comment type="similarity">
    <text evidence="2 10">Belongs to the FliR/MopE/SpaR family.</text>
</comment>
<evidence type="ECO:0000256" key="10">
    <source>
        <dbReference type="RuleBase" id="RU362071"/>
    </source>
</evidence>
<evidence type="ECO:0000256" key="8">
    <source>
        <dbReference type="ARBA" id="ARBA00023143"/>
    </source>
</evidence>
<organism evidence="11 12">
    <name type="scientific">Marinicrinis sediminis</name>
    <dbReference type="NCBI Taxonomy" id="1652465"/>
    <lineage>
        <taxon>Bacteria</taxon>
        <taxon>Bacillati</taxon>
        <taxon>Bacillota</taxon>
        <taxon>Bacilli</taxon>
        <taxon>Bacillales</taxon>
        <taxon>Paenibacillaceae</taxon>
    </lineage>
</organism>
<dbReference type="EMBL" id="JBHUMM010000001">
    <property type="protein sequence ID" value="MFD2670088.1"/>
    <property type="molecule type" value="Genomic_DNA"/>
</dbReference>
<keyword evidence="8 10" id="KW-0975">Bacterial flagellum</keyword>
<evidence type="ECO:0000256" key="2">
    <source>
        <dbReference type="ARBA" id="ARBA00009772"/>
    </source>
</evidence>
<feature type="transmembrane region" description="Helical" evidence="10">
    <location>
        <begin position="125"/>
        <end position="145"/>
    </location>
</feature>
<proteinExistence type="inferred from homology"/>
<dbReference type="RefSeq" id="WP_379927645.1">
    <property type="nucleotide sequence ID" value="NZ_JBHUMM010000001.1"/>
</dbReference>
<protein>
    <recommendedName>
        <fullName evidence="3 9">Flagellar biosynthetic protein FliR</fullName>
    </recommendedName>
</protein>
<evidence type="ECO:0000256" key="9">
    <source>
        <dbReference type="NCBIfam" id="TIGR01400"/>
    </source>
</evidence>
<gene>
    <name evidence="11" type="primary">fliR</name>
    <name evidence="11" type="ORF">ACFSUC_00525</name>
</gene>
<comment type="function">
    <text evidence="1 10">Role in flagellar biosynthesis.</text>
</comment>
<dbReference type="NCBIfam" id="TIGR01400">
    <property type="entry name" value="fliR"/>
    <property type="match status" value="1"/>
</dbReference>
<feature type="transmembrane region" description="Helical" evidence="10">
    <location>
        <begin position="219"/>
        <end position="240"/>
    </location>
</feature>
<keyword evidence="7 10" id="KW-0472">Membrane</keyword>
<evidence type="ECO:0000256" key="6">
    <source>
        <dbReference type="ARBA" id="ARBA00022989"/>
    </source>
</evidence>
<feature type="transmembrane region" description="Helical" evidence="10">
    <location>
        <begin position="73"/>
        <end position="93"/>
    </location>
</feature>
<evidence type="ECO:0000256" key="5">
    <source>
        <dbReference type="ARBA" id="ARBA00022692"/>
    </source>
</evidence>
<feature type="transmembrane region" description="Helical" evidence="10">
    <location>
        <begin position="35"/>
        <end position="53"/>
    </location>
</feature>
<comment type="caution">
    <text evidence="11">The sequence shown here is derived from an EMBL/GenBank/DDBJ whole genome shotgun (WGS) entry which is preliminary data.</text>
</comment>
<dbReference type="Proteomes" id="UP001597497">
    <property type="component" value="Unassembled WGS sequence"/>
</dbReference>
<keyword evidence="6 10" id="KW-1133">Transmembrane helix</keyword>
<dbReference type="InterPro" id="IPR002010">
    <property type="entry name" value="T3SS_IM_R"/>
</dbReference>
<evidence type="ECO:0000313" key="12">
    <source>
        <dbReference type="Proteomes" id="UP001597497"/>
    </source>
</evidence>
<dbReference type="Pfam" id="PF01311">
    <property type="entry name" value="Bac_export_1"/>
    <property type="match status" value="1"/>
</dbReference>
<keyword evidence="11" id="KW-0969">Cilium</keyword>
<keyword evidence="4 10" id="KW-1003">Cell membrane</keyword>
<evidence type="ECO:0000256" key="7">
    <source>
        <dbReference type="ARBA" id="ARBA00023136"/>
    </source>
</evidence>
<reference evidence="12" key="1">
    <citation type="journal article" date="2019" name="Int. J. Syst. Evol. Microbiol.">
        <title>The Global Catalogue of Microorganisms (GCM) 10K type strain sequencing project: providing services to taxonomists for standard genome sequencing and annotation.</title>
        <authorList>
            <consortium name="The Broad Institute Genomics Platform"/>
            <consortium name="The Broad Institute Genome Sequencing Center for Infectious Disease"/>
            <person name="Wu L."/>
            <person name="Ma J."/>
        </authorList>
    </citation>
    <scope>NUCLEOTIDE SEQUENCE [LARGE SCALE GENOMIC DNA]</scope>
    <source>
        <strain evidence="12">KCTC 33676</strain>
    </source>
</reference>
<feature type="transmembrane region" description="Helical" evidence="10">
    <location>
        <begin position="7"/>
        <end position="29"/>
    </location>
</feature>
<keyword evidence="11" id="KW-0966">Cell projection</keyword>
<sequence length="260" mass="29241">MQLFFQYLPYFLLVFCRITSFFVVAPIYSSRGVPIQFKIGFSIFVALFTFFTLSIETSVSWDLLIIPLILKEVLIGLLLGFVAYLFFMVVQISGSFVDMQMGFGIANVIDPMTGTQSPVLGNFKFFIMTLIFLAMNGHHLLLRGIMQSYEWVPIDHKIFQSIEDGTISAFLVESFTLVFASAFQMTAPLIAALFLTDVALGILAKTAPQFNIFVVGIPLKIIVGYVMLLLLVPGFLYLFTQLFETMFNEMSRLLDLIGST</sequence>
<dbReference type="InterPro" id="IPR006303">
    <property type="entry name" value="FliR"/>
</dbReference>
<keyword evidence="12" id="KW-1185">Reference proteome</keyword>
<dbReference type="PANTHER" id="PTHR30065">
    <property type="entry name" value="FLAGELLAR BIOSYNTHETIC PROTEIN FLIR"/>
    <property type="match status" value="1"/>
</dbReference>
<dbReference type="PRINTS" id="PR00953">
    <property type="entry name" value="TYPE3IMRPROT"/>
</dbReference>
<evidence type="ECO:0000256" key="1">
    <source>
        <dbReference type="ARBA" id="ARBA00002578"/>
    </source>
</evidence>
<evidence type="ECO:0000256" key="3">
    <source>
        <dbReference type="ARBA" id="ARBA00021717"/>
    </source>
</evidence>
<name>A0ABW5R524_9BACL</name>
<evidence type="ECO:0000313" key="11">
    <source>
        <dbReference type="EMBL" id="MFD2670088.1"/>
    </source>
</evidence>
<dbReference type="PANTHER" id="PTHR30065:SF1">
    <property type="entry name" value="SURFACE PRESENTATION OF ANTIGENS PROTEIN SPAR"/>
    <property type="match status" value="1"/>
</dbReference>
<accession>A0ABW5R524</accession>
<keyword evidence="5 10" id="KW-0812">Transmembrane</keyword>